<sequence>MNELGGCRAIGRAHRSLPREHPVASGPHPRYSRAMRFGTPFRAVLIGACIAAWGGPGAAAWSPRPASADPAEFLPVRSAAYEEIEVLAARGLLDSLRIYTRPLVRVDVARALLRARRLHPEVERNLSYRRLERELARELTDLGQAPERPETGPLADWRGGDTRFRIVSAGHARGDYDEKRNAAHFRFRDETAVSARMGLQIQPGFGEFLELGITRIRGQRNFIDPLAVRTDVEMAVLHTELTGRLSAVTAAVGYDYFRWGPGRRGTLLLADAAGPMGFLWLQGNAAGRVTATAVSGILSSAEHRMFAAHRLELAATPWLNLGLAEAVRYTGDGIDLLYGIGAIPYTLVERIHIREASTDSVRTLERSNAMASADAVVRVSPNLTLYGELLVDDFTTENKAMPDRFAWQAGFRSDRPMGDGMIHFLAEYARVRIYTYSVYYGQNFEYRGRPLGYLYGPDVENLWVEAGYDLSRDWQLRWSGEFVNKGEGRLGESWSPAQGEVGSGLSGVVEERREVWGDLRWLPRDNVDLSAGAGYRRRENVDHVSGATENAWLARLAAELRY</sequence>
<dbReference type="Proteomes" id="UP000317691">
    <property type="component" value="Unassembled WGS sequence"/>
</dbReference>
<dbReference type="EMBL" id="VBOZ01000012">
    <property type="protein sequence ID" value="TMQ65569.1"/>
    <property type="molecule type" value="Genomic_DNA"/>
</dbReference>
<dbReference type="Gene3D" id="2.40.160.130">
    <property type="entry name" value="Capsule assembly protein Wzi"/>
    <property type="match status" value="1"/>
</dbReference>
<evidence type="ECO:0000313" key="2">
    <source>
        <dbReference type="Proteomes" id="UP000317691"/>
    </source>
</evidence>
<dbReference type="AlphaFoldDB" id="A0A538TPL2"/>
<organism evidence="1 2">
    <name type="scientific">Eiseniibacteriota bacterium</name>
    <dbReference type="NCBI Taxonomy" id="2212470"/>
    <lineage>
        <taxon>Bacteria</taxon>
        <taxon>Candidatus Eiseniibacteriota</taxon>
    </lineage>
</organism>
<dbReference type="InterPro" id="IPR038636">
    <property type="entry name" value="Wzi_sf"/>
</dbReference>
<dbReference type="InterPro" id="IPR026950">
    <property type="entry name" value="Caps_assemb_Wzi"/>
</dbReference>
<proteinExistence type="predicted"/>
<comment type="caution">
    <text evidence="1">The sequence shown here is derived from an EMBL/GenBank/DDBJ whole genome shotgun (WGS) entry which is preliminary data.</text>
</comment>
<dbReference type="Pfam" id="PF14052">
    <property type="entry name" value="Caps_assemb_Wzi"/>
    <property type="match status" value="1"/>
</dbReference>
<evidence type="ECO:0000313" key="1">
    <source>
        <dbReference type="EMBL" id="TMQ65569.1"/>
    </source>
</evidence>
<reference evidence="1 2" key="1">
    <citation type="journal article" date="2019" name="Nat. Microbiol.">
        <title>Mediterranean grassland soil C-N compound turnover is dependent on rainfall and depth, and is mediated by genomically divergent microorganisms.</title>
        <authorList>
            <person name="Diamond S."/>
            <person name="Andeer P.F."/>
            <person name="Li Z."/>
            <person name="Crits-Christoph A."/>
            <person name="Burstein D."/>
            <person name="Anantharaman K."/>
            <person name="Lane K.R."/>
            <person name="Thomas B.C."/>
            <person name="Pan C."/>
            <person name="Northen T.R."/>
            <person name="Banfield J.F."/>
        </authorList>
    </citation>
    <scope>NUCLEOTIDE SEQUENCE [LARGE SCALE GENOMIC DNA]</scope>
    <source>
        <strain evidence="1">WS_9</strain>
    </source>
</reference>
<accession>A0A538TPL2</accession>
<protein>
    <submittedName>
        <fullName evidence="1">Capsule assembly Wzi family protein</fullName>
    </submittedName>
</protein>
<gene>
    <name evidence="1" type="ORF">E6K79_04365</name>
</gene>
<name>A0A538TPL2_UNCEI</name>